<dbReference type="InterPro" id="IPR007168">
    <property type="entry name" value="Phageshock_PspC_N"/>
</dbReference>
<proteinExistence type="predicted"/>
<feature type="transmembrane region" description="Helical" evidence="6">
    <location>
        <begin position="306"/>
        <end position="325"/>
    </location>
</feature>
<evidence type="ECO:0000256" key="3">
    <source>
        <dbReference type="ARBA" id="ARBA00022692"/>
    </source>
</evidence>
<evidence type="ECO:0000259" key="8">
    <source>
        <dbReference type="Pfam" id="PF22571"/>
    </source>
</evidence>
<dbReference type="Pfam" id="PF04024">
    <property type="entry name" value="PspC"/>
    <property type="match status" value="1"/>
</dbReference>
<dbReference type="PANTHER" id="PTHR33885:SF3">
    <property type="entry name" value="PHAGE SHOCK PROTEIN C"/>
    <property type="match status" value="1"/>
</dbReference>
<evidence type="ECO:0000256" key="2">
    <source>
        <dbReference type="ARBA" id="ARBA00022475"/>
    </source>
</evidence>
<evidence type="ECO:0000256" key="4">
    <source>
        <dbReference type="ARBA" id="ARBA00022989"/>
    </source>
</evidence>
<dbReference type="InterPro" id="IPR052027">
    <property type="entry name" value="PspC"/>
</dbReference>
<dbReference type="EMBL" id="PXOQ01000015">
    <property type="protein sequence ID" value="PSG86423.1"/>
    <property type="molecule type" value="Genomic_DNA"/>
</dbReference>
<keyword evidence="2" id="KW-1003">Cell membrane</keyword>
<sequence>MNKTVNINLAGLFFHIDEEAYNKLQNYLESIKRSFTDSQGRSEIVSDIEARIAELFTERIKTSNQVIGLKEVEEVIAIMGQPEDYLVDDDIFEDEPKTHYKKSSTVKKLFRDTENSYISGVSSGLGHYFGIDAIWVRLIWILLVFGFGTGFLVYILLWIFVPEAKTTTDKLHMTGEPVTISNIEKKIRDGFENVSDNIKNVDFQKHGDKLKEGFDHVSDSISSSFKNAKGNTHLKNTSTNFFDTIGNIVVFVVKVFAKFIGVILMFTGISMVIGTLISLLTVGIVKSVHMPGIDFVDLSINSATPIWLLSLIIFLFIGIFAFFIFYLGLKMVVPNSKSIGRTAKYALLGIWFASLIGLIYLGVRQGMSYKEKAKLSQTVLLEQIKSTDTLRLAMTYNDNYSDTFYRDSDFESVTNQNGQREIYSQNIRLIVKSTRDSIAKLKIEKSGNGFTYEEAKDRAENIAYNFKINNNELLLDNYFLLTNNSKPKDQRVTVTLYMPVGSVIFAEENTYQYHRNNSRYYNDMLDNGFEEHYLTVAKNEFICNDCPVEDEDFNDDDFEIDVNINGENGKIKINSDGLKTSNNNLELIIDSSGIKSNSENLKIDINDKAVKVNSKNN</sequence>
<evidence type="ECO:0000256" key="1">
    <source>
        <dbReference type="ARBA" id="ARBA00004162"/>
    </source>
</evidence>
<dbReference type="InterPro" id="IPR054321">
    <property type="entry name" value="PspC-rel_TM"/>
</dbReference>
<comment type="subcellular location">
    <subcellularLocation>
        <location evidence="1">Cell membrane</location>
        <topology evidence="1">Single-pass membrane protein</topology>
    </subcellularLocation>
</comment>
<evidence type="ECO:0000259" key="7">
    <source>
        <dbReference type="Pfam" id="PF04024"/>
    </source>
</evidence>
<dbReference type="Pfam" id="PF22571">
    <property type="entry name" value="LiaI-LiaF-TM_PspC"/>
    <property type="match status" value="1"/>
</dbReference>
<dbReference type="GO" id="GO:0005886">
    <property type="term" value="C:plasma membrane"/>
    <property type="evidence" value="ECO:0007669"/>
    <property type="project" value="UniProtKB-SubCell"/>
</dbReference>
<dbReference type="InterPro" id="IPR054319">
    <property type="entry name" value="PspC-rel_ToastRack"/>
</dbReference>
<dbReference type="PANTHER" id="PTHR33885">
    <property type="entry name" value="PHAGE SHOCK PROTEIN C"/>
    <property type="match status" value="1"/>
</dbReference>
<evidence type="ECO:0000313" key="11">
    <source>
        <dbReference type="Proteomes" id="UP000238426"/>
    </source>
</evidence>
<dbReference type="RefSeq" id="WP_106464162.1">
    <property type="nucleotide sequence ID" value="NZ_PXOQ01000015.1"/>
</dbReference>
<keyword evidence="11" id="KW-1185">Reference proteome</keyword>
<protein>
    <submittedName>
        <fullName evidence="10">Uncharacterized protein</fullName>
    </submittedName>
</protein>
<organism evidence="10 11">
    <name type="scientific">Aurantibacter aestuarii</name>
    <dbReference type="NCBI Taxonomy" id="1266046"/>
    <lineage>
        <taxon>Bacteria</taxon>
        <taxon>Pseudomonadati</taxon>
        <taxon>Bacteroidota</taxon>
        <taxon>Flavobacteriia</taxon>
        <taxon>Flavobacteriales</taxon>
        <taxon>Flavobacteriaceae</taxon>
        <taxon>Aurantibacter</taxon>
    </lineage>
</organism>
<comment type="caution">
    <text evidence="10">The sequence shown here is derived from an EMBL/GenBank/DDBJ whole genome shotgun (WGS) entry which is preliminary data.</text>
</comment>
<feature type="transmembrane region" description="Helical" evidence="6">
    <location>
        <begin position="138"/>
        <end position="161"/>
    </location>
</feature>
<gene>
    <name evidence="10" type="ORF">C7H52_12090</name>
</gene>
<name>A0A2T1N570_9FLAO</name>
<evidence type="ECO:0000259" key="9">
    <source>
        <dbReference type="Pfam" id="PF22744"/>
    </source>
</evidence>
<reference evidence="10 11" key="1">
    <citation type="submission" date="2018-03" db="EMBL/GenBank/DDBJ databases">
        <title>Mesoflavibacter sp. HG37 and Mesoflavibacter sp. HG96 sp.nov., two marine bacteria isolated from seawater of Western Pacific Ocean.</title>
        <authorList>
            <person name="Cheng H."/>
            <person name="Wu Y.-H."/>
            <person name="Guo L.-L."/>
            <person name="Xu X.-W."/>
        </authorList>
    </citation>
    <scope>NUCLEOTIDE SEQUENCE [LARGE SCALE GENOMIC DNA]</scope>
    <source>
        <strain evidence="10 11">KCTC 32269</strain>
    </source>
</reference>
<dbReference type="OrthoDB" id="5772680at2"/>
<dbReference type="Proteomes" id="UP000238426">
    <property type="component" value="Unassembled WGS sequence"/>
</dbReference>
<dbReference type="AlphaFoldDB" id="A0A2T1N570"/>
<accession>A0A2T1N570</accession>
<keyword evidence="4 6" id="KW-1133">Transmembrane helix</keyword>
<keyword evidence="5 6" id="KW-0472">Membrane</keyword>
<evidence type="ECO:0000256" key="6">
    <source>
        <dbReference type="SAM" id="Phobius"/>
    </source>
</evidence>
<feature type="transmembrane region" description="Helical" evidence="6">
    <location>
        <begin position="345"/>
        <end position="363"/>
    </location>
</feature>
<feature type="domain" description="PspC-related transmembrane region" evidence="8">
    <location>
        <begin position="233"/>
        <end position="369"/>
    </location>
</feature>
<dbReference type="Pfam" id="PF22744">
    <property type="entry name" value="Toast-rack_PspC-Cterm"/>
    <property type="match status" value="1"/>
</dbReference>
<feature type="domain" description="PspC-related ToastRack" evidence="9">
    <location>
        <begin position="414"/>
        <end position="548"/>
    </location>
</feature>
<keyword evidence="3 6" id="KW-0812">Transmembrane</keyword>
<evidence type="ECO:0000313" key="10">
    <source>
        <dbReference type="EMBL" id="PSG86423.1"/>
    </source>
</evidence>
<feature type="domain" description="Phage shock protein PspC N-terminal" evidence="7">
    <location>
        <begin position="107"/>
        <end position="164"/>
    </location>
</feature>
<feature type="transmembrane region" description="Helical" evidence="6">
    <location>
        <begin position="259"/>
        <end position="285"/>
    </location>
</feature>
<evidence type="ECO:0000256" key="5">
    <source>
        <dbReference type="ARBA" id="ARBA00023136"/>
    </source>
</evidence>